<dbReference type="OrthoDB" id="2631350at2759"/>
<accession>A8PDM8</accession>
<evidence type="ECO:0000313" key="2">
    <source>
        <dbReference type="Proteomes" id="UP000001861"/>
    </source>
</evidence>
<proteinExistence type="predicted"/>
<sequence>MASNSLSVAANVHTPSVATSPMVQVSANLDLVKLIMSNYNDDLKKTFLLRFRQARLRSFLHISKNFFEAVADEMWGQLEGIFPLLRLLPQFKNSGGIYMVDRVLSLDDFSRWNFYARRVRKITLAISLGGNLGMGGHYLSQPYMMLASFQARHPDAQLFPGLTEIHCNGKQGSDQMACFALLLTPSIRTLRFTEDGCSNHFRLPLDQVSSFLEQAAIISPHLRKIVVYAPSNCKLTLFRFPWSAIARFRRVETVHLQLAYHTFHLPYIHQFSSRKDVTISLFRQHNKSRSERFSLSSHNDETGRHLTLLGNDARITIEKILAGNILSGVTELTLLTRSSHAGPVHGPVWGVVLGHVADTGGHLKRICIKSPSLRWDFDIPIERLEELVTLENLTELELDAPIFAHIPPGTTYDDVFHRLLILTQSKNTPLTQLVLPMFPGLSLKALEHVARDAPSLTVFGTALNSEHPFNDFPSVPSTPNPDGNRHQLLELRLTDHRESEFRVEHFRKVALLLDGLFPETKVVTVSLVDRKSPGAGVVANIRRGWDQIIQMKEDYRHIRCSTLNRR</sequence>
<dbReference type="AlphaFoldDB" id="A8PDM8"/>
<dbReference type="VEuPathDB" id="FungiDB:CC1G_11278"/>
<dbReference type="GeneID" id="6017280"/>
<dbReference type="EMBL" id="AACS02000006">
    <property type="protein sequence ID" value="EAU81196.1"/>
    <property type="molecule type" value="Genomic_DNA"/>
</dbReference>
<dbReference type="Proteomes" id="UP000001861">
    <property type="component" value="Unassembled WGS sequence"/>
</dbReference>
<reference evidence="1 2" key="1">
    <citation type="journal article" date="2010" name="Proc. Natl. Acad. Sci. U.S.A.">
        <title>Insights into evolution of multicellular fungi from the assembled chromosomes of the mushroom Coprinopsis cinerea (Coprinus cinereus).</title>
        <authorList>
            <person name="Stajich J.E."/>
            <person name="Wilke S.K."/>
            <person name="Ahren D."/>
            <person name="Au C.H."/>
            <person name="Birren B.W."/>
            <person name="Borodovsky M."/>
            <person name="Burns C."/>
            <person name="Canback B."/>
            <person name="Casselton L.A."/>
            <person name="Cheng C.K."/>
            <person name="Deng J."/>
            <person name="Dietrich F.S."/>
            <person name="Fargo D.C."/>
            <person name="Farman M.L."/>
            <person name="Gathman A.C."/>
            <person name="Goldberg J."/>
            <person name="Guigo R."/>
            <person name="Hoegger P.J."/>
            <person name="Hooker J.B."/>
            <person name="Huggins A."/>
            <person name="James T.Y."/>
            <person name="Kamada T."/>
            <person name="Kilaru S."/>
            <person name="Kodira C."/>
            <person name="Kues U."/>
            <person name="Kupfer D."/>
            <person name="Kwan H.S."/>
            <person name="Lomsadze A."/>
            <person name="Li W."/>
            <person name="Lilly W.W."/>
            <person name="Ma L.J."/>
            <person name="Mackey A.J."/>
            <person name="Manning G."/>
            <person name="Martin F."/>
            <person name="Muraguchi H."/>
            <person name="Natvig D.O."/>
            <person name="Palmerini H."/>
            <person name="Ramesh M.A."/>
            <person name="Rehmeyer C.J."/>
            <person name="Roe B.A."/>
            <person name="Shenoy N."/>
            <person name="Stanke M."/>
            <person name="Ter-Hovhannisyan V."/>
            <person name="Tunlid A."/>
            <person name="Velagapudi R."/>
            <person name="Vision T.J."/>
            <person name="Zeng Q."/>
            <person name="Zolan M.E."/>
            <person name="Pukkila P.J."/>
        </authorList>
    </citation>
    <scope>NUCLEOTIDE SEQUENCE [LARGE SCALE GENOMIC DNA]</scope>
    <source>
        <strain evidence="2">Okayama-7 / 130 / ATCC MYA-4618 / FGSC 9003</strain>
    </source>
</reference>
<name>A8PDM8_COPC7</name>
<dbReference type="KEGG" id="cci:CC1G_11278"/>
<comment type="caution">
    <text evidence="1">The sequence shown here is derived from an EMBL/GenBank/DDBJ whole genome shotgun (WGS) entry which is preliminary data.</text>
</comment>
<organism evidence="1 2">
    <name type="scientific">Coprinopsis cinerea (strain Okayama-7 / 130 / ATCC MYA-4618 / FGSC 9003)</name>
    <name type="common">Inky cap fungus</name>
    <name type="synonym">Hormographiella aspergillata</name>
    <dbReference type="NCBI Taxonomy" id="240176"/>
    <lineage>
        <taxon>Eukaryota</taxon>
        <taxon>Fungi</taxon>
        <taxon>Dikarya</taxon>
        <taxon>Basidiomycota</taxon>
        <taxon>Agaricomycotina</taxon>
        <taxon>Agaricomycetes</taxon>
        <taxon>Agaricomycetidae</taxon>
        <taxon>Agaricales</taxon>
        <taxon>Agaricineae</taxon>
        <taxon>Psathyrellaceae</taxon>
        <taxon>Coprinopsis</taxon>
    </lineage>
</organism>
<gene>
    <name evidence="1" type="ORF">CC1G_11278</name>
</gene>
<evidence type="ECO:0000313" key="1">
    <source>
        <dbReference type="EMBL" id="EAU81196.1"/>
    </source>
</evidence>
<protein>
    <submittedName>
        <fullName evidence="1">Uncharacterized protein</fullName>
    </submittedName>
</protein>
<dbReference type="InParanoid" id="A8PDM8"/>
<dbReference type="RefSeq" id="XP_001840630.1">
    <property type="nucleotide sequence ID" value="XM_001840578.1"/>
</dbReference>
<keyword evidence="2" id="KW-1185">Reference proteome</keyword>